<dbReference type="EMBL" id="CP046565">
    <property type="protein sequence ID" value="QJD30078.1"/>
    <property type="molecule type" value="Genomic_DNA"/>
</dbReference>
<gene>
    <name evidence="4" type="ORF">GNH96_08905</name>
</gene>
<evidence type="ECO:0000256" key="2">
    <source>
        <dbReference type="RuleBase" id="RU362097"/>
    </source>
</evidence>
<keyword evidence="2" id="KW-0812">Transmembrane</keyword>
<evidence type="ECO:0000256" key="3">
    <source>
        <dbReference type="SAM" id="MobiDB-lite"/>
    </source>
</evidence>
<dbReference type="Pfam" id="PF02321">
    <property type="entry name" value="OEP"/>
    <property type="match status" value="2"/>
</dbReference>
<comment type="similarity">
    <text evidence="1 2">Belongs to the outer membrane factor (OMF) (TC 1.B.17) family.</text>
</comment>
<name>A0A858Q886_9GAMM</name>
<comment type="subcellular location">
    <subcellularLocation>
        <location evidence="2">Cell outer membrane</location>
        <topology evidence="2">Lipid-anchor</topology>
    </subcellularLocation>
</comment>
<reference evidence="5" key="1">
    <citation type="submission" date="2019-12" db="EMBL/GenBank/DDBJ databases">
        <authorList>
            <person name="Awala S.I."/>
            <person name="Rhee S.K."/>
        </authorList>
    </citation>
    <scope>NUCLEOTIDE SEQUENCE [LARGE SCALE GENOMIC DNA]</scope>
    <source>
        <strain evidence="5">IM1</strain>
    </source>
</reference>
<dbReference type="SUPFAM" id="SSF56954">
    <property type="entry name" value="Outer membrane efflux proteins (OEP)"/>
    <property type="match status" value="1"/>
</dbReference>
<dbReference type="PANTHER" id="PTHR30203">
    <property type="entry name" value="OUTER MEMBRANE CATION EFFLUX PROTEIN"/>
    <property type="match status" value="1"/>
</dbReference>
<accession>A0A858Q886</accession>
<keyword evidence="2" id="KW-0472">Membrane</keyword>
<keyword evidence="2" id="KW-0449">Lipoprotein</keyword>
<keyword evidence="2" id="KW-1134">Transmembrane beta strand</keyword>
<evidence type="ECO:0000256" key="1">
    <source>
        <dbReference type="ARBA" id="ARBA00007613"/>
    </source>
</evidence>
<sequence>MNFLNQPDHHNSRPERMPPSAGPVRTGQRTRGEGPCRVRRLSACLLGAVFTACAPVGPDYRRPDTVMPERWQEARPPAAARSEAVGADWWQAFGDPVLNRLIREAMLANLDLKQTYTRIRAAREQRIVAIANGLPIVSNKESVSRRLNNAGQSGAGGQPGGVGFGNNIDIFQLGFDVQWEVDLFGGIRRSIEAAEANMEAEVENSRAVLVTLLGDVARAYIEMRSDQRLLDVSQANLKLQLETARLMRIRYQAGLSDSLAAVQAEALAAQTQAQLPVYEAARKQAQHQLELLLGKPPGALRALLDPEQPVPEAPDRILLELPSELLRRRPDIRRAERQLAAATAQVGIATADLYPKFNIAAFLGFQNMKITDVTALSKSWSAAGTLTTPLFNWGKIRANIDAKKAQQEQSFLAYQSAVLGALKDVEDALVAYAQEKARRAALEQAVASNRLALKLSKERYRSGLTSFLNVLDSERAVYSAESDLVQSQASVSADLVSLYKALGGGWQAAPVEAETFAGGG</sequence>
<dbReference type="Proteomes" id="UP000503004">
    <property type="component" value="Chromosome"/>
</dbReference>
<feature type="region of interest" description="Disordered" evidence="3">
    <location>
        <begin position="1"/>
        <end position="34"/>
    </location>
</feature>
<dbReference type="GO" id="GO:0015562">
    <property type="term" value="F:efflux transmembrane transporter activity"/>
    <property type="evidence" value="ECO:0007669"/>
    <property type="project" value="InterPro"/>
</dbReference>
<dbReference type="Gene3D" id="2.20.200.10">
    <property type="entry name" value="Outer membrane efflux proteins (OEP)"/>
    <property type="match status" value="1"/>
</dbReference>
<dbReference type="NCBIfam" id="TIGR01845">
    <property type="entry name" value="outer_NodT"/>
    <property type="match status" value="1"/>
</dbReference>
<dbReference type="KEGG" id="metu:GNH96_08905"/>
<keyword evidence="2" id="KW-0564">Palmitate</keyword>
<dbReference type="InterPro" id="IPR010131">
    <property type="entry name" value="MdtP/NodT-like"/>
</dbReference>
<organism evidence="4 5">
    <name type="scientific">Methylococcus geothermalis</name>
    <dbReference type="NCBI Taxonomy" id="2681310"/>
    <lineage>
        <taxon>Bacteria</taxon>
        <taxon>Pseudomonadati</taxon>
        <taxon>Pseudomonadota</taxon>
        <taxon>Gammaproteobacteria</taxon>
        <taxon>Methylococcales</taxon>
        <taxon>Methylococcaceae</taxon>
        <taxon>Methylococcus</taxon>
    </lineage>
</organism>
<dbReference type="Gene3D" id="1.20.1600.10">
    <property type="entry name" value="Outer membrane efflux proteins (OEP)"/>
    <property type="match status" value="1"/>
</dbReference>
<keyword evidence="5" id="KW-1185">Reference proteome</keyword>
<dbReference type="GO" id="GO:0009279">
    <property type="term" value="C:cell outer membrane"/>
    <property type="evidence" value="ECO:0007669"/>
    <property type="project" value="UniProtKB-SubCell"/>
</dbReference>
<dbReference type="AlphaFoldDB" id="A0A858Q886"/>
<evidence type="ECO:0000313" key="4">
    <source>
        <dbReference type="EMBL" id="QJD30078.1"/>
    </source>
</evidence>
<feature type="compositionally biased region" description="Basic and acidic residues" evidence="3">
    <location>
        <begin position="7"/>
        <end position="16"/>
    </location>
</feature>
<evidence type="ECO:0000313" key="5">
    <source>
        <dbReference type="Proteomes" id="UP000503004"/>
    </source>
</evidence>
<proteinExistence type="inferred from homology"/>
<dbReference type="InterPro" id="IPR003423">
    <property type="entry name" value="OMP_efflux"/>
</dbReference>
<dbReference type="PANTHER" id="PTHR30203:SF25">
    <property type="entry name" value="OUTER MEMBRANE PROTEIN-RELATED"/>
    <property type="match status" value="1"/>
</dbReference>
<protein>
    <submittedName>
        <fullName evidence="4">Efflux transporter outer membrane subunit</fullName>
    </submittedName>
</protein>